<proteinExistence type="predicted"/>
<sequence length="43" mass="4893">MELEVALDLSKSLRRDVALVHIPTTRFALRAAQGRFAEKRRGI</sequence>
<name>X1FEY0_9ZZZZ</name>
<protein>
    <submittedName>
        <fullName evidence="1">Uncharacterized protein</fullName>
    </submittedName>
</protein>
<evidence type="ECO:0000313" key="1">
    <source>
        <dbReference type="EMBL" id="GAH43512.1"/>
    </source>
</evidence>
<comment type="caution">
    <text evidence="1">The sequence shown here is derived from an EMBL/GenBank/DDBJ whole genome shotgun (WGS) entry which is preliminary data.</text>
</comment>
<gene>
    <name evidence="1" type="ORF">S03H2_14340</name>
</gene>
<dbReference type="EMBL" id="BARU01007277">
    <property type="protein sequence ID" value="GAH43512.1"/>
    <property type="molecule type" value="Genomic_DNA"/>
</dbReference>
<reference evidence="1" key="1">
    <citation type="journal article" date="2014" name="Front. Microbiol.">
        <title>High frequency of phylogenetically diverse reductive dehalogenase-homologous genes in deep subseafloor sedimentary metagenomes.</title>
        <authorList>
            <person name="Kawai M."/>
            <person name="Futagami T."/>
            <person name="Toyoda A."/>
            <person name="Takaki Y."/>
            <person name="Nishi S."/>
            <person name="Hori S."/>
            <person name="Arai W."/>
            <person name="Tsubouchi T."/>
            <person name="Morono Y."/>
            <person name="Uchiyama I."/>
            <person name="Ito T."/>
            <person name="Fujiyama A."/>
            <person name="Inagaki F."/>
            <person name="Takami H."/>
        </authorList>
    </citation>
    <scope>NUCLEOTIDE SEQUENCE</scope>
    <source>
        <strain evidence="1">Expedition CK06-06</strain>
    </source>
</reference>
<organism evidence="1">
    <name type="scientific">marine sediment metagenome</name>
    <dbReference type="NCBI Taxonomy" id="412755"/>
    <lineage>
        <taxon>unclassified sequences</taxon>
        <taxon>metagenomes</taxon>
        <taxon>ecological metagenomes</taxon>
    </lineage>
</organism>
<dbReference type="AlphaFoldDB" id="X1FEY0"/>
<accession>X1FEY0</accession>